<dbReference type="AlphaFoldDB" id="A7TR25"/>
<dbReference type="PhylomeDB" id="A7TR25"/>
<keyword evidence="3 5" id="KW-0863">Zinc-finger</keyword>
<dbReference type="PROSITE" id="PS50103">
    <property type="entry name" value="ZF_C3H1"/>
    <property type="match status" value="2"/>
</dbReference>
<proteinExistence type="predicted"/>
<dbReference type="GO" id="GO:0045292">
    <property type="term" value="P:mRNA cis splicing, via spliceosome"/>
    <property type="evidence" value="ECO:0007669"/>
    <property type="project" value="EnsemblFungi"/>
</dbReference>
<gene>
    <name evidence="8" type="ORF">Kpol_455p4</name>
</gene>
<evidence type="ECO:0000256" key="6">
    <source>
        <dbReference type="SAM" id="MobiDB-lite"/>
    </source>
</evidence>
<keyword evidence="9" id="KW-1185">Reference proteome</keyword>
<evidence type="ECO:0000313" key="9">
    <source>
        <dbReference type="Proteomes" id="UP000000267"/>
    </source>
</evidence>
<name>A7TR25_VANPO</name>
<evidence type="ECO:0000256" key="4">
    <source>
        <dbReference type="ARBA" id="ARBA00022833"/>
    </source>
</evidence>
<evidence type="ECO:0000256" key="5">
    <source>
        <dbReference type="PROSITE-ProRule" id="PRU00723"/>
    </source>
</evidence>
<dbReference type="PRINTS" id="PR01848">
    <property type="entry name" value="U2AUXFACTOR"/>
</dbReference>
<organism evidence="9">
    <name type="scientific">Vanderwaltozyma polyspora (strain ATCC 22028 / DSM 70294 / BCRC 21397 / CBS 2163 / NBRC 10782 / NRRL Y-8283 / UCD 57-17)</name>
    <name type="common">Kluyveromyces polysporus</name>
    <dbReference type="NCBI Taxonomy" id="436907"/>
    <lineage>
        <taxon>Eukaryota</taxon>
        <taxon>Fungi</taxon>
        <taxon>Dikarya</taxon>
        <taxon>Ascomycota</taxon>
        <taxon>Saccharomycotina</taxon>
        <taxon>Saccharomycetes</taxon>
        <taxon>Saccharomycetales</taxon>
        <taxon>Saccharomycetaceae</taxon>
        <taxon>Vanderwaltozyma</taxon>
    </lineage>
</organism>
<dbReference type="RefSeq" id="XP_001643131.1">
    <property type="nucleotide sequence ID" value="XM_001643081.1"/>
</dbReference>
<dbReference type="InterPro" id="IPR009145">
    <property type="entry name" value="U2AF_small"/>
</dbReference>
<evidence type="ECO:0000256" key="1">
    <source>
        <dbReference type="ARBA" id="ARBA00022723"/>
    </source>
</evidence>
<dbReference type="OMA" id="MIDTRQA"/>
<accession>A7TR25</accession>
<reference evidence="8 9" key="1">
    <citation type="journal article" date="2007" name="Proc. Natl. Acad. Sci. U.S.A.">
        <title>Independent sorting-out of thousands of duplicated gene pairs in two yeast species descended from a whole-genome duplication.</title>
        <authorList>
            <person name="Scannell D.R."/>
            <person name="Frank A.C."/>
            <person name="Conant G.C."/>
            <person name="Byrne K.P."/>
            <person name="Woolfit M."/>
            <person name="Wolfe K.H."/>
        </authorList>
    </citation>
    <scope>NUCLEOTIDE SEQUENCE [LARGE SCALE GENOMIC DNA]</scope>
    <source>
        <strain evidence="9">ATCC 22028 / DSM 70294 / BCRC 21397 / CBS 2163 / NBRC 10782 / NRRL Y-8283 / UCD 57-17</strain>
    </source>
</reference>
<dbReference type="InterPro" id="IPR036855">
    <property type="entry name" value="Znf_CCCH_sf"/>
</dbReference>
<dbReference type="EMBL" id="DS480469">
    <property type="protein sequence ID" value="EDO15273.1"/>
    <property type="molecule type" value="Genomic_DNA"/>
</dbReference>
<dbReference type="SUPFAM" id="SSF54928">
    <property type="entry name" value="RNA-binding domain, RBD"/>
    <property type="match status" value="1"/>
</dbReference>
<keyword evidence="1 5" id="KW-0479">Metal-binding</keyword>
<dbReference type="GeneID" id="5543353"/>
<dbReference type="GO" id="GO:0000243">
    <property type="term" value="C:commitment complex"/>
    <property type="evidence" value="ECO:0007669"/>
    <property type="project" value="EnsemblFungi"/>
</dbReference>
<dbReference type="GO" id="GO:0003723">
    <property type="term" value="F:RNA binding"/>
    <property type="evidence" value="ECO:0007669"/>
    <property type="project" value="InterPro"/>
</dbReference>
<dbReference type="HOGENOM" id="CLU_059852_3_1_1"/>
<dbReference type="eggNOG" id="KOG2202">
    <property type="taxonomic scope" value="Eukaryota"/>
</dbReference>
<evidence type="ECO:0000256" key="3">
    <source>
        <dbReference type="ARBA" id="ARBA00022771"/>
    </source>
</evidence>
<dbReference type="InterPro" id="IPR012677">
    <property type="entry name" value="Nucleotide-bd_a/b_plait_sf"/>
</dbReference>
<feature type="domain" description="C3H1-type" evidence="7">
    <location>
        <begin position="16"/>
        <end position="44"/>
    </location>
</feature>
<evidence type="ECO:0000256" key="2">
    <source>
        <dbReference type="ARBA" id="ARBA00022737"/>
    </source>
</evidence>
<dbReference type="PANTHER" id="PTHR12620">
    <property type="entry name" value="U2 SNRNP AUXILIARY FACTOR, SMALL SUBUNIT"/>
    <property type="match status" value="1"/>
</dbReference>
<dbReference type="InterPro" id="IPR035979">
    <property type="entry name" value="RBD_domain_sf"/>
</dbReference>
<dbReference type="GO" id="GO:0089701">
    <property type="term" value="C:U2AF complex"/>
    <property type="evidence" value="ECO:0007669"/>
    <property type="project" value="EnsemblFungi"/>
</dbReference>
<evidence type="ECO:0000313" key="8">
    <source>
        <dbReference type="EMBL" id="EDO15273.1"/>
    </source>
</evidence>
<dbReference type="Pfam" id="PF00642">
    <property type="entry name" value="zf-CCCH"/>
    <property type="match status" value="1"/>
</dbReference>
<dbReference type="SMART" id="SM00356">
    <property type="entry name" value="ZnF_C3H1"/>
    <property type="match status" value="2"/>
</dbReference>
<feature type="zinc finger region" description="C3H1-type" evidence="5">
    <location>
        <begin position="16"/>
        <end position="44"/>
    </location>
</feature>
<evidence type="ECO:0000259" key="7">
    <source>
        <dbReference type="PROSITE" id="PS50103"/>
    </source>
</evidence>
<keyword evidence="4 5" id="KW-0862">Zinc</keyword>
<dbReference type="OrthoDB" id="423462at2759"/>
<dbReference type="SUPFAM" id="SSF90229">
    <property type="entry name" value="CCCH zinc finger"/>
    <property type="match status" value="1"/>
</dbReference>
<dbReference type="InParanoid" id="A7TR25"/>
<dbReference type="Gene3D" id="3.30.70.330">
    <property type="match status" value="1"/>
</dbReference>
<protein>
    <recommendedName>
        <fullName evidence="7">C3H1-type domain-containing protein</fullName>
    </recommendedName>
</protein>
<dbReference type="InterPro" id="IPR000571">
    <property type="entry name" value="Znf_CCCH"/>
</dbReference>
<dbReference type="Gene3D" id="4.10.1000.10">
    <property type="entry name" value="Zinc finger, CCCH-type"/>
    <property type="match status" value="1"/>
</dbReference>
<dbReference type="KEGG" id="vpo:Kpol_455p4"/>
<dbReference type="Proteomes" id="UP000000267">
    <property type="component" value="Unassembled WGS sequence"/>
</dbReference>
<feature type="zinc finger region" description="C3H1-type" evidence="5">
    <location>
        <begin position="140"/>
        <end position="167"/>
    </location>
</feature>
<keyword evidence="2" id="KW-0677">Repeat</keyword>
<feature type="domain" description="C3H1-type" evidence="7">
    <location>
        <begin position="140"/>
        <end position="167"/>
    </location>
</feature>
<dbReference type="GO" id="GO:0008270">
    <property type="term" value="F:zinc ion binding"/>
    <property type="evidence" value="ECO:0007669"/>
    <property type="project" value="UniProtKB-KW"/>
</dbReference>
<feature type="region of interest" description="Disordered" evidence="6">
    <location>
        <begin position="169"/>
        <end position="190"/>
    </location>
</feature>
<dbReference type="GO" id="GO:0071004">
    <property type="term" value="C:U2-type prespliceosome"/>
    <property type="evidence" value="ECO:0007669"/>
    <property type="project" value="EnsemblFungi"/>
</dbReference>
<dbReference type="STRING" id="436907.A7TR25"/>
<sequence>MEGRYNMNYNTNSTSYDDRERCHFYYKVGVCRHGNKCSKKHIPPANSRSIVVLNMIAFQSDGTRMSDVDFDGYYEDVFIELCKFGKIKSFLITENGNDHLRGNVYALYDNVRSAKEARDSLNTRWYNEKPLYSDLTHIVDFNDAICRKYDVGSCDRGNECNFMHVRRPSPSLKSDLDRSQAKKWQSQGQN</sequence>